<dbReference type="KEGG" id="cof:FOZ74_03735"/>
<dbReference type="PRINTS" id="PR00507">
    <property type="entry name" value="N12N6MTFRASE"/>
</dbReference>
<evidence type="ECO:0000313" key="9">
    <source>
        <dbReference type="EMBL" id="QEA12218.1"/>
    </source>
</evidence>
<keyword evidence="4" id="KW-0949">S-adenosyl-L-methionine</keyword>
<evidence type="ECO:0000313" key="10">
    <source>
        <dbReference type="Proteomes" id="UP000321199"/>
    </source>
</evidence>
<dbReference type="InterPro" id="IPR050953">
    <property type="entry name" value="N4_N6_ade-DNA_methylase"/>
</dbReference>
<dbReference type="PANTHER" id="PTHR33841:SF1">
    <property type="entry name" value="DNA METHYLTRANSFERASE A"/>
    <property type="match status" value="1"/>
</dbReference>
<evidence type="ECO:0000256" key="3">
    <source>
        <dbReference type="ARBA" id="ARBA00022679"/>
    </source>
</evidence>
<dbReference type="PROSITE" id="PS00092">
    <property type="entry name" value="N6_MTASE"/>
    <property type="match status" value="1"/>
</dbReference>
<gene>
    <name evidence="9" type="ORF">FOZ74_03735</name>
</gene>
<dbReference type="OrthoDB" id="9804086at2"/>
<dbReference type="GO" id="GO:0006304">
    <property type="term" value="P:DNA modification"/>
    <property type="evidence" value="ECO:0007669"/>
    <property type="project" value="InterPro"/>
</dbReference>
<feature type="domain" description="Type II methyltransferase M.TaqI-like" evidence="6">
    <location>
        <begin position="442"/>
        <end position="549"/>
    </location>
</feature>
<dbReference type="GO" id="GO:0009007">
    <property type="term" value="F:site-specific DNA-methyltransferase (adenine-specific) activity"/>
    <property type="evidence" value="ECO:0007669"/>
    <property type="project" value="UniProtKB-EC"/>
</dbReference>
<evidence type="ECO:0000259" key="6">
    <source>
        <dbReference type="Pfam" id="PF07669"/>
    </source>
</evidence>
<dbReference type="REBASE" id="357839">
    <property type="entry name" value="Csp77ORF3735P"/>
</dbReference>
<dbReference type="InterPro" id="IPR041635">
    <property type="entry name" value="Type_ISP_LLaBIII_C"/>
</dbReference>
<dbReference type="InterPro" id="IPR011639">
    <property type="entry name" value="MethylTrfase_TaqI-like_dom"/>
</dbReference>
<organism evidence="9 10">
    <name type="scientific">Comamonas flocculans</name>
    <dbReference type="NCBI Taxonomy" id="2597701"/>
    <lineage>
        <taxon>Bacteria</taxon>
        <taxon>Pseudomonadati</taxon>
        <taxon>Pseudomonadota</taxon>
        <taxon>Betaproteobacteria</taxon>
        <taxon>Burkholderiales</taxon>
        <taxon>Comamonadaceae</taxon>
        <taxon>Comamonas</taxon>
    </lineage>
</organism>
<dbReference type="PANTHER" id="PTHR33841">
    <property type="entry name" value="DNA METHYLTRANSFERASE YEEA-RELATED"/>
    <property type="match status" value="1"/>
</dbReference>
<comment type="catalytic activity">
    <reaction evidence="5">
        <text>a 2'-deoxyadenosine in DNA + S-adenosyl-L-methionine = an N(6)-methyl-2'-deoxyadenosine in DNA + S-adenosyl-L-homocysteine + H(+)</text>
        <dbReference type="Rhea" id="RHEA:15197"/>
        <dbReference type="Rhea" id="RHEA-COMP:12418"/>
        <dbReference type="Rhea" id="RHEA-COMP:12419"/>
        <dbReference type="ChEBI" id="CHEBI:15378"/>
        <dbReference type="ChEBI" id="CHEBI:57856"/>
        <dbReference type="ChEBI" id="CHEBI:59789"/>
        <dbReference type="ChEBI" id="CHEBI:90615"/>
        <dbReference type="ChEBI" id="CHEBI:90616"/>
        <dbReference type="EC" id="2.1.1.72"/>
    </reaction>
</comment>
<dbReference type="EC" id="2.1.1.72" evidence="1"/>
<dbReference type="AlphaFoldDB" id="A0A5B8RTR3"/>
<dbReference type="Pfam" id="PF22240">
    <property type="entry name" value="ISP_coupler"/>
    <property type="match status" value="1"/>
</dbReference>
<keyword evidence="10" id="KW-1185">Reference proteome</keyword>
<dbReference type="Proteomes" id="UP000321199">
    <property type="component" value="Chromosome"/>
</dbReference>
<keyword evidence="2 9" id="KW-0489">Methyltransferase</keyword>
<dbReference type="InterPro" id="IPR002052">
    <property type="entry name" value="DNA_methylase_N6_adenine_CS"/>
</dbReference>
<dbReference type="SUPFAM" id="SSF53335">
    <property type="entry name" value="S-adenosyl-L-methionine-dependent methyltransferases"/>
    <property type="match status" value="1"/>
</dbReference>
<dbReference type="EMBL" id="CP042344">
    <property type="protein sequence ID" value="QEA12218.1"/>
    <property type="molecule type" value="Genomic_DNA"/>
</dbReference>
<sequence>MSQLLIQNYLSQLDLIKKVSGSQRETIVREAFKDLLKAWGRQQGLVFLAEYPLKTATQANISVDGALLHELRMPLGYWEAKDADDDLDAEIVKKFRRGYPQDNIVFSDDTTVVLWQHRQEVMRCPVEDTAALEQLLTLFFGYERPEIAGFRAAVAQFKADLPAVLAALRQMIDAAHQGNPAFRTAEQKFLLHAQDAINPLLTDADVREMLIQHILTEEIFAKVFDDSEFHQHNNVARELYALEGAFFTGALKKNTLKGLEPYYAAIRAAAAQIASHGEKQTFLKVIYENFYKVYNTKAADRLGVVYTPGEIVRFMIDGADWLCEQHFGKNLIDKDVDILDPATGTGTYICELLEHFRGQPKKLAHKYQHELHANEVAILPYYVANLNIEATYAAISGAWAEFPNLCFVDTLDNVGLHTAARGTTAELFAGVSEENVARIRRQNARRISVVIGNPPYNANQQSENDNNKNRAYPHIDARIKQSYIAESTAQKTKLYDMYARFFRWASDRLSDNGILAFVTNRSFLDARTFDGFRKTVVQEFSDIYVVDLGGDVRANPKLSGTKHNVFGIQTGVAISFLVKRQQATKDKRPARVYYARRPEMESAEEKLAFLASQPLRGLPFDEISPDKNGNWLHLTHNDFDSLIPLASKETKAAKTAAKERAIFKLFSLGTSTNRDEWVVDLDVQALRTRMQWFCETYEQAAKLKTHPDNLKWSRNLKRRMAQGRVESFDAALIKPTTYRPFVRQALYDSPLFVDERGDTSAFFPQSDVRNPSVCVIAGDRQPFALVASDVVPNLNLYSADATKYAAQYRYDEAGVRHDNITDWALKQFTAHYKAAEPSPPPSPSGRGSKTGARKITKEAIFHYCYAVLHDPLYREKYAQNLKREFPRIPFYPGFWRWADWGAELMQLHIGYESVEPFALTRHDEPDLKARAAGLAPKPLLKSDPAAGAIWLDSETTLRGVPPEAWAYKLGNRSAIDWVLDQHKEKKPKDPTIRERFDTYRFAAHKERVIALLMRVTTVSVRTLEIVGHMATAER</sequence>
<protein>
    <recommendedName>
        <fullName evidence="1">site-specific DNA-methyltransferase (adenine-specific)</fullName>
        <ecNumber evidence="1">2.1.1.72</ecNumber>
    </recommendedName>
</protein>
<dbReference type="Pfam" id="PF07669">
    <property type="entry name" value="Eco57I"/>
    <property type="match status" value="1"/>
</dbReference>
<feature type="domain" description="Type ISP restriction-modification enzyme LLaBIII C-terminal specificity" evidence="7">
    <location>
        <begin position="661"/>
        <end position="1010"/>
    </location>
</feature>
<dbReference type="GO" id="GO:0032259">
    <property type="term" value="P:methylation"/>
    <property type="evidence" value="ECO:0007669"/>
    <property type="project" value="UniProtKB-KW"/>
</dbReference>
<evidence type="ECO:0000256" key="5">
    <source>
        <dbReference type="ARBA" id="ARBA00047942"/>
    </source>
</evidence>
<feature type="domain" description="Type ISP restriction-modification enzyme coupler" evidence="8">
    <location>
        <begin position="160"/>
        <end position="275"/>
    </location>
</feature>
<name>A0A5B8RTR3_9BURK</name>
<keyword evidence="3" id="KW-0808">Transferase</keyword>
<evidence type="ECO:0000256" key="4">
    <source>
        <dbReference type="ARBA" id="ARBA00022691"/>
    </source>
</evidence>
<accession>A0A5B8RTR3</accession>
<reference evidence="9 10" key="1">
    <citation type="submission" date="2019-07" db="EMBL/GenBank/DDBJ databases">
        <title>Complete genome sequence of Comamonas sp. NLF 7-7 isolated from livestock.</title>
        <authorList>
            <person name="Kim D.H."/>
            <person name="Kim J.G."/>
        </authorList>
    </citation>
    <scope>NUCLEOTIDE SEQUENCE [LARGE SCALE GENOMIC DNA]</scope>
    <source>
        <strain evidence="9 10">NLF 7-7</strain>
    </source>
</reference>
<dbReference type="Pfam" id="PF18135">
    <property type="entry name" value="Type_ISP_C"/>
    <property type="match status" value="1"/>
</dbReference>
<evidence type="ECO:0000256" key="2">
    <source>
        <dbReference type="ARBA" id="ARBA00022603"/>
    </source>
</evidence>
<dbReference type="InterPro" id="IPR029063">
    <property type="entry name" value="SAM-dependent_MTases_sf"/>
</dbReference>
<evidence type="ECO:0000256" key="1">
    <source>
        <dbReference type="ARBA" id="ARBA00011900"/>
    </source>
</evidence>
<evidence type="ECO:0000259" key="7">
    <source>
        <dbReference type="Pfam" id="PF18135"/>
    </source>
</evidence>
<dbReference type="RefSeq" id="WP_146911811.1">
    <property type="nucleotide sequence ID" value="NZ_CP042344.1"/>
</dbReference>
<proteinExistence type="predicted"/>
<dbReference type="GO" id="GO:0003676">
    <property type="term" value="F:nucleic acid binding"/>
    <property type="evidence" value="ECO:0007669"/>
    <property type="project" value="InterPro"/>
</dbReference>
<evidence type="ECO:0000259" key="8">
    <source>
        <dbReference type="Pfam" id="PF22240"/>
    </source>
</evidence>
<dbReference type="InterPro" id="IPR053980">
    <property type="entry name" value="ISP_coupler"/>
</dbReference>
<dbReference type="Gene3D" id="3.40.50.150">
    <property type="entry name" value="Vaccinia Virus protein VP39"/>
    <property type="match status" value="1"/>
</dbReference>